<evidence type="ECO:0000256" key="1">
    <source>
        <dbReference type="SAM" id="MobiDB-lite"/>
    </source>
</evidence>
<feature type="compositionally biased region" description="Basic and acidic residues" evidence="1">
    <location>
        <begin position="84"/>
        <end position="122"/>
    </location>
</feature>
<dbReference type="Proteomes" id="UP000186819">
    <property type="component" value="Unassembled WGS sequence"/>
</dbReference>
<name>A0A1N6PSW2_9RHOO</name>
<keyword evidence="2" id="KW-0732">Signal</keyword>
<reference evidence="4" key="1">
    <citation type="submission" date="2017-01" db="EMBL/GenBank/DDBJ databases">
        <authorList>
            <person name="Varghese N."/>
            <person name="Submissions S."/>
        </authorList>
    </citation>
    <scope>NUCLEOTIDE SEQUENCE [LARGE SCALE GENOMIC DNA]</scope>
    <source>
        <strain evidence="4">ATCC 51758</strain>
    </source>
</reference>
<keyword evidence="4" id="KW-1185">Reference proteome</keyword>
<sequence>MNVMNRGKLPAFAVIATVFVLVAPACPAQVFKCVSGSGQASYQALPCENDGGRIDLPVRDPAPGEQAAARTRMRKEQGFVTDIESAREAARRSARAEQKQRDEERQAHEARCASYQERAERADADARMHLRRNRHKRDHELRARTLRDRYFSECFAAD</sequence>
<feature type="region of interest" description="Disordered" evidence="1">
    <location>
        <begin position="57"/>
        <end position="122"/>
    </location>
</feature>
<dbReference type="AlphaFoldDB" id="A0A1N6PSW2"/>
<evidence type="ECO:0000313" key="3">
    <source>
        <dbReference type="EMBL" id="SIQ07342.1"/>
    </source>
</evidence>
<protein>
    <recommendedName>
        <fullName evidence="5">DUF4124 domain-containing protein</fullName>
    </recommendedName>
</protein>
<organism evidence="3 4">
    <name type="scientific">Aromatoleum tolulyticum</name>
    <dbReference type="NCBI Taxonomy" id="34027"/>
    <lineage>
        <taxon>Bacteria</taxon>
        <taxon>Pseudomonadati</taxon>
        <taxon>Pseudomonadota</taxon>
        <taxon>Betaproteobacteria</taxon>
        <taxon>Rhodocyclales</taxon>
        <taxon>Rhodocyclaceae</taxon>
        <taxon>Aromatoleum</taxon>
    </lineage>
</organism>
<evidence type="ECO:0000313" key="4">
    <source>
        <dbReference type="Proteomes" id="UP000186819"/>
    </source>
</evidence>
<dbReference type="EMBL" id="FTMD01000002">
    <property type="protein sequence ID" value="SIQ07342.1"/>
    <property type="molecule type" value="Genomic_DNA"/>
</dbReference>
<proteinExistence type="predicted"/>
<accession>A0A1N6PSW2</accession>
<feature type="signal peptide" evidence="2">
    <location>
        <begin position="1"/>
        <end position="28"/>
    </location>
</feature>
<evidence type="ECO:0008006" key="5">
    <source>
        <dbReference type="Google" id="ProtNLM"/>
    </source>
</evidence>
<feature type="chain" id="PRO_5013134026" description="DUF4124 domain-containing protein" evidence="2">
    <location>
        <begin position="29"/>
        <end position="158"/>
    </location>
</feature>
<evidence type="ECO:0000256" key="2">
    <source>
        <dbReference type="SAM" id="SignalP"/>
    </source>
</evidence>
<gene>
    <name evidence="3" type="ORF">SAMN05421829_102180</name>
</gene>